<sequence>MDTEMVTVQESKRQSESTWNDGRNLLGSDRKSGSGLSRDAADLARVGKKDVLKRRFGLTSIIGFTCSLMLTWEAVMMNLGVGLENGGPAGLVYGYIGVWIGFISVSIVMGELASMMPTAGGQYHWTSILAPPSAKRFVSYITAAIYLAGSVLQSTIASNNPQYDPKGWHVTLMMWAVLGICTIMNTCLGMVLPVVEVFILIIHVFGFFAVLIPLLYLGPRAKASAVFATSYELGGWNDVTLATFIGMKGAVAAFLGTDGAVHMAEEVANSSTAVPQSMLAAVLINGGMGFGIMIAFLFTAGDISTILKSGAAYPFINILEDATGSKSAAITLSSMVSALQICAGLAGISSGSRMLWAFSREKAIPGWQWISQVQTRVGIPFHSTVVIVIAAGLLALINIGSSVVLNIILSLVLQAFFTSYIISLSMILYRRWKGDIAEPSPNIPREVMVWGPFRLKGWMGIVNNIFAIIFSVIMMFFGCWPTTKHPSPSQVNYSVAIFVGVTLLCIAYYFVRGRKVYKGPVMEA</sequence>
<comment type="subcellular location">
    <subcellularLocation>
        <location evidence="1">Membrane</location>
        <topology evidence="1">Multi-pass membrane protein</topology>
    </subcellularLocation>
</comment>
<evidence type="ECO:0000256" key="2">
    <source>
        <dbReference type="ARBA" id="ARBA00022448"/>
    </source>
</evidence>
<evidence type="ECO:0000256" key="7">
    <source>
        <dbReference type="SAM" id="Phobius"/>
    </source>
</evidence>
<dbReference type="PANTHER" id="PTHR45649:SF1">
    <property type="entry name" value="TRANSPORTER, PUTATIVE (EUROFUNG)-RELATED"/>
    <property type="match status" value="1"/>
</dbReference>
<dbReference type="AlphaFoldDB" id="A0AAD6MWF6"/>
<dbReference type="EMBL" id="JAQJAN010000006">
    <property type="protein sequence ID" value="KAJ5727530.1"/>
    <property type="molecule type" value="Genomic_DNA"/>
</dbReference>
<proteinExistence type="predicted"/>
<evidence type="ECO:0000256" key="1">
    <source>
        <dbReference type="ARBA" id="ARBA00004141"/>
    </source>
</evidence>
<evidence type="ECO:0000256" key="3">
    <source>
        <dbReference type="ARBA" id="ARBA00022692"/>
    </source>
</evidence>
<dbReference type="PIRSF" id="PIRSF006060">
    <property type="entry name" value="AA_transporter"/>
    <property type="match status" value="1"/>
</dbReference>
<feature type="transmembrane region" description="Helical" evidence="7">
    <location>
        <begin position="55"/>
        <end position="72"/>
    </location>
</feature>
<organism evidence="8 9">
    <name type="scientific">Penicillium malachiteum</name>
    <dbReference type="NCBI Taxonomy" id="1324776"/>
    <lineage>
        <taxon>Eukaryota</taxon>
        <taxon>Fungi</taxon>
        <taxon>Dikarya</taxon>
        <taxon>Ascomycota</taxon>
        <taxon>Pezizomycotina</taxon>
        <taxon>Eurotiomycetes</taxon>
        <taxon>Eurotiomycetidae</taxon>
        <taxon>Eurotiales</taxon>
        <taxon>Aspergillaceae</taxon>
        <taxon>Penicillium</taxon>
    </lineage>
</organism>
<feature type="transmembrane region" description="Helical" evidence="7">
    <location>
        <begin position="403"/>
        <end position="429"/>
    </location>
</feature>
<feature type="transmembrane region" description="Helical" evidence="7">
    <location>
        <begin position="278"/>
        <end position="298"/>
    </location>
</feature>
<keyword evidence="5 7" id="KW-0472">Membrane</keyword>
<dbReference type="Pfam" id="PF13520">
    <property type="entry name" value="AA_permease_2"/>
    <property type="match status" value="1"/>
</dbReference>
<gene>
    <name evidence="8" type="ORF">N7493_005350</name>
</gene>
<dbReference type="Gene3D" id="1.20.1740.10">
    <property type="entry name" value="Amino acid/polyamine transporter I"/>
    <property type="match status" value="1"/>
</dbReference>
<feature type="transmembrane region" description="Helical" evidence="7">
    <location>
        <begin position="239"/>
        <end position="257"/>
    </location>
</feature>
<protein>
    <submittedName>
        <fullName evidence="8">Choline transport protein</fullName>
    </submittedName>
</protein>
<feature type="transmembrane region" description="Helical" evidence="7">
    <location>
        <begin position="490"/>
        <end position="511"/>
    </location>
</feature>
<keyword evidence="9" id="KW-1185">Reference proteome</keyword>
<feature type="region of interest" description="Disordered" evidence="6">
    <location>
        <begin position="1"/>
        <end position="36"/>
    </location>
</feature>
<feature type="transmembrane region" description="Helical" evidence="7">
    <location>
        <begin position="377"/>
        <end position="397"/>
    </location>
</feature>
<evidence type="ECO:0000256" key="6">
    <source>
        <dbReference type="SAM" id="MobiDB-lite"/>
    </source>
</evidence>
<reference evidence="8" key="2">
    <citation type="submission" date="2023-01" db="EMBL/GenBank/DDBJ databases">
        <authorList>
            <person name="Petersen C."/>
        </authorList>
    </citation>
    <scope>NUCLEOTIDE SEQUENCE</scope>
    <source>
        <strain evidence="8">IBT 17514</strain>
    </source>
</reference>
<comment type="caution">
    <text evidence="8">The sequence shown here is derived from an EMBL/GenBank/DDBJ whole genome shotgun (WGS) entry which is preliminary data.</text>
</comment>
<dbReference type="GO" id="GO:0022857">
    <property type="term" value="F:transmembrane transporter activity"/>
    <property type="evidence" value="ECO:0007669"/>
    <property type="project" value="InterPro"/>
</dbReference>
<dbReference type="InterPro" id="IPR002293">
    <property type="entry name" value="AA/rel_permease1"/>
</dbReference>
<evidence type="ECO:0000256" key="4">
    <source>
        <dbReference type="ARBA" id="ARBA00022989"/>
    </source>
</evidence>
<dbReference type="PANTHER" id="PTHR45649">
    <property type="entry name" value="AMINO-ACID PERMEASE BAT1"/>
    <property type="match status" value="1"/>
</dbReference>
<keyword evidence="2" id="KW-0813">Transport</keyword>
<feature type="transmembrane region" description="Helical" evidence="7">
    <location>
        <begin position="92"/>
        <end position="116"/>
    </location>
</feature>
<accession>A0AAD6MWF6</accession>
<feature type="transmembrane region" description="Helical" evidence="7">
    <location>
        <begin position="335"/>
        <end position="356"/>
    </location>
</feature>
<evidence type="ECO:0000313" key="8">
    <source>
        <dbReference type="EMBL" id="KAJ5727530.1"/>
    </source>
</evidence>
<keyword evidence="4 7" id="KW-1133">Transmembrane helix</keyword>
<dbReference type="Proteomes" id="UP001215712">
    <property type="component" value="Unassembled WGS sequence"/>
</dbReference>
<feature type="transmembrane region" description="Helical" evidence="7">
    <location>
        <begin position="198"/>
        <end position="219"/>
    </location>
</feature>
<feature type="transmembrane region" description="Helical" evidence="7">
    <location>
        <begin position="168"/>
        <end position="191"/>
    </location>
</feature>
<evidence type="ECO:0000256" key="5">
    <source>
        <dbReference type="ARBA" id="ARBA00023136"/>
    </source>
</evidence>
<evidence type="ECO:0000313" key="9">
    <source>
        <dbReference type="Proteomes" id="UP001215712"/>
    </source>
</evidence>
<dbReference type="GO" id="GO:0016020">
    <property type="term" value="C:membrane"/>
    <property type="evidence" value="ECO:0007669"/>
    <property type="project" value="UniProtKB-SubCell"/>
</dbReference>
<feature type="transmembrane region" description="Helical" evidence="7">
    <location>
        <begin position="137"/>
        <end position="156"/>
    </location>
</feature>
<keyword evidence="3 7" id="KW-0812">Transmembrane</keyword>
<feature type="transmembrane region" description="Helical" evidence="7">
    <location>
        <begin position="458"/>
        <end position="478"/>
    </location>
</feature>
<name>A0AAD6MWF6_9EURO</name>
<reference evidence="8" key="1">
    <citation type="journal article" date="2023" name="IMA Fungus">
        <title>Comparative genomic study of the Penicillium genus elucidates a diverse pangenome and 15 lateral gene transfer events.</title>
        <authorList>
            <person name="Petersen C."/>
            <person name="Sorensen T."/>
            <person name="Nielsen M.R."/>
            <person name="Sondergaard T.E."/>
            <person name="Sorensen J.L."/>
            <person name="Fitzpatrick D.A."/>
            <person name="Frisvad J.C."/>
            <person name="Nielsen K.L."/>
        </authorList>
    </citation>
    <scope>NUCLEOTIDE SEQUENCE</scope>
    <source>
        <strain evidence="8">IBT 17514</strain>
    </source>
</reference>